<dbReference type="SUPFAM" id="SSF55424">
    <property type="entry name" value="FAD/NAD-linked reductases, dimerisation (C-terminal) domain"/>
    <property type="match status" value="1"/>
</dbReference>
<dbReference type="InterPro" id="IPR036188">
    <property type="entry name" value="FAD/NAD-bd_sf"/>
</dbReference>
<dbReference type="InterPro" id="IPR023753">
    <property type="entry name" value="FAD/NAD-binding_dom"/>
</dbReference>
<dbReference type="AlphaFoldDB" id="A0A543DKR4"/>
<name>A0A543DKR4_9PSEU</name>
<dbReference type="InterPro" id="IPR016156">
    <property type="entry name" value="FAD/NAD-linked_Rdtase_dimer_sf"/>
</dbReference>
<accession>A0A543DKR4</accession>
<dbReference type="PANTHER" id="PTHR43429:SF3">
    <property type="entry name" value="NITRITE REDUCTASE [NAD(P)H]"/>
    <property type="match status" value="1"/>
</dbReference>
<dbReference type="SUPFAM" id="SSF51905">
    <property type="entry name" value="FAD/NAD(P)-binding domain"/>
    <property type="match status" value="1"/>
</dbReference>
<gene>
    <name evidence="5" type="ORF">FB558_5619</name>
</gene>
<protein>
    <submittedName>
        <fullName evidence="5">Pyridine nucleotide-disulfide oxidoreductase</fullName>
    </submittedName>
</protein>
<evidence type="ECO:0000313" key="5">
    <source>
        <dbReference type="EMBL" id="TQM09845.1"/>
    </source>
</evidence>
<evidence type="ECO:0000313" key="6">
    <source>
        <dbReference type="Proteomes" id="UP000315677"/>
    </source>
</evidence>
<dbReference type="Gene3D" id="3.30.390.30">
    <property type="match status" value="1"/>
</dbReference>
<keyword evidence="2" id="KW-0285">Flavoprotein</keyword>
<organism evidence="5 6">
    <name type="scientific">Pseudonocardia kunmingensis</name>
    <dbReference type="NCBI Taxonomy" id="630975"/>
    <lineage>
        <taxon>Bacteria</taxon>
        <taxon>Bacillati</taxon>
        <taxon>Actinomycetota</taxon>
        <taxon>Actinomycetes</taxon>
        <taxon>Pseudonocardiales</taxon>
        <taxon>Pseudonocardiaceae</taxon>
        <taxon>Pseudonocardia</taxon>
    </lineage>
</organism>
<dbReference type="GO" id="GO:0016491">
    <property type="term" value="F:oxidoreductase activity"/>
    <property type="evidence" value="ECO:0007669"/>
    <property type="project" value="InterPro"/>
</dbReference>
<comment type="cofactor">
    <cofactor evidence="1">
        <name>FAD</name>
        <dbReference type="ChEBI" id="CHEBI:57692"/>
    </cofactor>
</comment>
<dbReference type="Gene3D" id="3.50.50.60">
    <property type="entry name" value="FAD/NAD(P)-binding domain"/>
    <property type="match status" value="2"/>
</dbReference>
<evidence type="ECO:0000256" key="1">
    <source>
        <dbReference type="ARBA" id="ARBA00001974"/>
    </source>
</evidence>
<sequence>MVVVGAGAAGSAAAAALVQVLPQLEVVVTGREDRLPYNRTTVNKGLLTGAVDDQDVVLPGLRGLAVTWQLGQPARSVDAAARIVELASGSSIAADAVVLATGADPCPLPAAIEPAAASRVLEMRTASDSFRLLEALRHGAGHILLADAGLLGAETAGSLRALGVNVTLVDPADRPLSTHLGATAASWVQDQHVRAGVDLRTGTAVVAVETAGGGVAVTLDDGSMMRADAVVASLGVTPAIDWLRDSGISLSNGVPVGSGMRVLDHPGIYAAGDLAAVPGPGGILLRTEHWGVALTQGRTAAASVLADLGLADASDGAASAEPPGYSMYVHGTKLTIVGWTHDAIDEAVVHGAVGEQRFTMALVDRQGRISAAVGVGGARVANRLRGLIARRGEIGEIGQVLEKTA</sequence>
<dbReference type="Proteomes" id="UP000315677">
    <property type="component" value="Unassembled WGS sequence"/>
</dbReference>
<dbReference type="PRINTS" id="PR00368">
    <property type="entry name" value="FADPNR"/>
</dbReference>
<dbReference type="PRINTS" id="PR00411">
    <property type="entry name" value="PNDRDTASEI"/>
</dbReference>
<evidence type="ECO:0000256" key="3">
    <source>
        <dbReference type="ARBA" id="ARBA00022827"/>
    </source>
</evidence>
<comment type="caution">
    <text evidence="5">The sequence shown here is derived from an EMBL/GenBank/DDBJ whole genome shotgun (WGS) entry which is preliminary data.</text>
</comment>
<keyword evidence="3" id="KW-0274">FAD</keyword>
<keyword evidence="6" id="KW-1185">Reference proteome</keyword>
<reference evidence="5 6" key="1">
    <citation type="submission" date="2019-06" db="EMBL/GenBank/DDBJ databases">
        <title>Sequencing the genomes of 1000 actinobacteria strains.</title>
        <authorList>
            <person name="Klenk H.-P."/>
        </authorList>
    </citation>
    <scope>NUCLEOTIDE SEQUENCE [LARGE SCALE GENOMIC DNA]</scope>
    <source>
        <strain evidence="5 6">DSM 45301</strain>
    </source>
</reference>
<dbReference type="InterPro" id="IPR050260">
    <property type="entry name" value="FAD-bd_OxRdtase"/>
</dbReference>
<feature type="domain" description="FAD/NAD(P)-binding" evidence="4">
    <location>
        <begin position="2"/>
        <end position="297"/>
    </location>
</feature>
<evidence type="ECO:0000259" key="4">
    <source>
        <dbReference type="Pfam" id="PF07992"/>
    </source>
</evidence>
<dbReference type="EMBL" id="VFPA01000003">
    <property type="protein sequence ID" value="TQM09845.1"/>
    <property type="molecule type" value="Genomic_DNA"/>
</dbReference>
<evidence type="ECO:0000256" key="2">
    <source>
        <dbReference type="ARBA" id="ARBA00022630"/>
    </source>
</evidence>
<proteinExistence type="predicted"/>
<dbReference type="PANTHER" id="PTHR43429">
    <property type="entry name" value="PYRIDINE NUCLEOTIDE-DISULFIDE OXIDOREDUCTASE DOMAIN-CONTAINING"/>
    <property type="match status" value="1"/>
</dbReference>
<dbReference type="Pfam" id="PF07992">
    <property type="entry name" value="Pyr_redox_2"/>
    <property type="match status" value="1"/>
</dbReference>